<dbReference type="InterPro" id="IPR003738">
    <property type="entry name" value="SRAP"/>
</dbReference>
<protein>
    <submittedName>
        <fullName evidence="1">DUF159 family protein</fullName>
    </submittedName>
</protein>
<gene>
    <name evidence="1" type="ORF">Leucomu_05810</name>
</gene>
<keyword evidence="2" id="KW-1185">Reference proteome</keyword>
<dbReference type="SUPFAM" id="SSF143081">
    <property type="entry name" value="BB1717-like"/>
    <property type="match status" value="1"/>
</dbReference>
<dbReference type="RefSeq" id="WP_128386630.1">
    <property type="nucleotide sequence ID" value="NZ_CP035037.1"/>
</dbReference>
<proteinExistence type="predicted"/>
<dbReference type="EMBL" id="CP035037">
    <property type="protein sequence ID" value="QAB17501.1"/>
    <property type="molecule type" value="Genomic_DNA"/>
</dbReference>
<dbReference type="Pfam" id="PF02586">
    <property type="entry name" value="SRAP"/>
    <property type="match status" value="1"/>
</dbReference>
<dbReference type="Gene3D" id="3.90.1680.10">
    <property type="entry name" value="SOS response associated peptidase-like"/>
    <property type="match status" value="1"/>
</dbReference>
<sequence length="217" mass="24421">MCNSYGLGGYLHDGEEPRNPLRPLDQRESERAIAEWAQGRDGRAAITGSKARNLNPIIRAAEDGDRELVFGWWWLWLDGSGPVKFSAFNSRDDRLLRSWKKPFQRRALLPASWYVEKKGRFALPDGEQFGIAAVTSTVTTDDGELTTYSMVTRDAPTGSEAAEYWPRMPLVLPRDEHDDWLDPEQPGDAELVERVQLESEEISHALTASATEAPVLH</sequence>
<name>A0ABX5QEN5_9MICO</name>
<evidence type="ECO:0000313" key="1">
    <source>
        <dbReference type="EMBL" id="QAB17501.1"/>
    </source>
</evidence>
<reference evidence="1 2" key="1">
    <citation type="submission" date="2019-01" db="EMBL/GenBank/DDBJ databases">
        <title>Leucobacter muris sp. nov. isolated from the nose of a laboratory mouse.</title>
        <authorList>
            <person name="Benga L."/>
            <person name="Sproeer C."/>
            <person name="Schumann P."/>
            <person name="Verbarg S."/>
            <person name="Bunk B."/>
            <person name="Engelhardt E."/>
            <person name="Benten P.M."/>
            <person name="Sager M."/>
        </authorList>
    </citation>
    <scope>NUCLEOTIDE SEQUENCE [LARGE SCALE GENOMIC DNA]</scope>
    <source>
        <strain evidence="1 2">DSM 101948</strain>
    </source>
</reference>
<organism evidence="1 2">
    <name type="scientific">Leucobacter muris</name>
    <dbReference type="NCBI Taxonomy" id="1935379"/>
    <lineage>
        <taxon>Bacteria</taxon>
        <taxon>Bacillati</taxon>
        <taxon>Actinomycetota</taxon>
        <taxon>Actinomycetes</taxon>
        <taxon>Micrococcales</taxon>
        <taxon>Microbacteriaceae</taxon>
        <taxon>Leucobacter</taxon>
    </lineage>
</organism>
<accession>A0ABX5QEN5</accession>
<dbReference type="Proteomes" id="UP000285768">
    <property type="component" value="Chromosome"/>
</dbReference>
<dbReference type="InterPro" id="IPR036590">
    <property type="entry name" value="SRAP-like"/>
</dbReference>
<evidence type="ECO:0000313" key="2">
    <source>
        <dbReference type="Proteomes" id="UP000285768"/>
    </source>
</evidence>